<organism evidence="8 9">
    <name type="scientific">Bacteroides pyogenes F0041</name>
    <dbReference type="NCBI Taxonomy" id="1321819"/>
    <lineage>
        <taxon>Bacteria</taxon>
        <taxon>Pseudomonadati</taxon>
        <taxon>Bacteroidota</taxon>
        <taxon>Bacteroidia</taxon>
        <taxon>Bacteroidales</taxon>
        <taxon>Bacteroidaceae</taxon>
        <taxon>Bacteroides</taxon>
    </lineage>
</organism>
<keyword evidence="2 5" id="KW-0132">Cell division</keyword>
<evidence type="ECO:0000313" key="9">
    <source>
        <dbReference type="Proteomes" id="UP000016496"/>
    </source>
</evidence>
<dbReference type="PIRSF" id="PIRSF003101">
    <property type="entry name" value="FtsA"/>
    <property type="match status" value="1"/>
</dbReference>
<comment type="subcellular location">
    <subcellularLocation>
        <location evidence="5">Cell membrane</location>
        <topology evidence="5">Peripheral membrane protein</topology>
        <orientation evidence="5">Cytoplasmic side</orientation>
    </subcellularLocation>
    <text evidence="5">Localizes to the Z ring in an FtsZ-dependent manner. Targeted to the membrane through a conserved C-terminal amphipathic helix.</text>
</comment>
<reference evidence="8 9" key="1">
    <citation type="submission" date="2013-08" db="EMBL/GenBank/DDBJ databases">
        <authorList>
            <person name="Weinstock G."/>
            <person name="Sodergren E."/>
            <person name="Wylie T."/>
            <person name="Fulton L."/>
            <person name="Fulton R."/>
            <person name="Fronick C."/>
            <person name="O'Laughlin M."/>
            <person name="Godfrey J."/>
            <person name="Miner T."/>
            <person name="Herter B."/>
            <person name="Appelbaum E."/>
            <person name="Cordes M."/>
            <person name="Lek S."/>
            <person name="Wollam A."/>
            <person name="Pepin K.H."/>
            <person name="Palsikar V.B."/>
            <person name="Mitreva M."/>
            <person name="Wilson R.K."/>
        </authorList>
    </citation>
    <scope>NUCLEOTIDE SEQUENCE [LARGE SCALE GENOMIC DNA]</scope>
    <source>
        <strain evidence="8 9">F0041</strain>
    </source>
</reference>
<feature type="region of interest" description="Disordered" evidence="6">
    <location>
        <begin position="426"/>
        <end position="472"/>
    </location>
</feature>
<comment type="caution">
    <text evidence="8">The sequence shown here is derived from an EMBL/GenBank/DDBJ whole genome shotgun (WGS) entry which is preliminary data.</text>
</comment>
<dbReference type="HAMAP" id="MF_02033">
    <property type="entry name" value="FtsA"/>
    <property type="match status" value="1"/>
</dbReference>
<dbReference type="GO" id="GO:0032153">
    <property type="term" value="C:cell division site"/>
    <property type="evidence" value="ECO:0007669"/>
    <property type="project" value="UniProtKB-UniRule"/>
</dbReference>
<gene>
    <name evidence="5" type="primary">ftsA</name>
    <name evidence="8" type="ORF">HMPREF1981_03590</name>
</gene>
<dbReference type="HOGENOM" id="CLU_037850_4_0_10"/>
<dbReference type="SMART" id="SM00842">
    <property type="entry name" value="FtsA"/>
    <property type="match status" value="1"/>
</dbReference>
<dbReference type="Pfam" id="PF02491">
    <property type="entry name" value="SHS2_FTSA"/>
    <property type="match status" value="1"/>
</dbReference>
<dbReference type="AlphaFoldDB" id="U2DH54"/>
<comment type="similarity">
    <text evidence="5">Belongs to the FtsA/MreB family.</text>
</comment>
<keyword evidence="1 5" id="KW-1003">Cell membrane</keyword>
<dbReference type="EMBL" id="AWSV01000183">
    <property type="protein sequence ID" value="ERI80787.1"/>
    <property type="molecule type" value="Genomic_DNA"/>
</dbReference>
<proteinExistence type="inferred from homology"/>
<comment type="function">
    <text evidence="5">Cell division protein that is involved in the assembly of the Z ring. May serve as a membrane anchor for the Z ring.</text>
</comment>
<name>U2DH54_9BACE</name>
<dbReference type="RefSeq" id="WP_021647395.1">
    <property type="nucleotide sequence ID" value="NZ_KE993171.1"/>
</dbReference>
<dbReference type="NCBIfam" id="TIGR01174">
    <property type="entry name" value="ftsA"/>
    <property type="match status" value="1"/>
</dbReference>
<dbReference type="GO" id="GO:0043093">
    <property type="term" value="P:FtsZ-dependent cytokinesis"/>
    <property type="evidence" value="ECO:0007669"/>
    <property type="project" value="UniProtKB-UniRule"/>
</dbReference>
<dbReference type="PATRIC" id="fig|1321819.3.peg.3311"/>
<evidence type="ECO:0000256" key="4">
    <source>
        <dbReference type="ARBA" id="ARBA00023306"/>
    </source>
</evidence>
<dbReference type="InterPro" id="IPR020823">
    <property type="entry name" value="Cell_div_FtsA"/>
</dbReference>
<dbReference type="PANTHER" id="PTHR32432">
    <property type="entry name" value="CELL DIVISION PROTEIN FTSA-RELATED"/>
    <property type="match status" value="1"/>
</dbReference>
<dbReference type="Proteomes" id="UP000016496">
    <property type="component" value="Unassembled WGS sequence"/>
</dbReference>
<evidence type="ECO:0000256" key="6">
    <source>
        <dbReference type="SAM" id="MobiDB-lite"/>
    </source>
</evidence>
<dbReference type="PANTHER" id="PTHR32432:SF4">
    <property type="entry name" value="CELL DIVISION PROTEIN FTSA"/>
    <property type="match status" value="1"/>
</dbReference>
<dbReference type="CDD" id="cd24048">
    <property type="entry name" value="ASKHA_NBD_FtsA"/>
    <property type="match status" value="1"/>
</dbReference>
<protein>
    <recommendedName>
        <fullName evidence="5">Cell division protein FtsA</fullName>
    </recommendedName>
</protein>
<evidence type="ECO:0000259" key="7">
    <source>
        <dbReference type="SMART" id="SM00842"/>
    </source>
</evidence>
<dbReference type="InterPro" id="IPR003494">
    <property type="entry name" value="SHS2_FtsA"/>
</dbReference>
<evidence type="ECO:0000256" key="2">
    <source>
        <dbReference type="ARBA" id="ARBA00022618"/>
    </source>
</evidence>
<dbReference type="Gene3D" id="3.30.420.40">
    <property type="match status" value="2"/>
</dbReference>
<sequence length="490" mass="54398">MATTEFIAAIELGSSKIAGVAGKKNSDGSMQVLAYAQEDSSTFIRKGIIFNLDKTAQSLTSIINRLESELKNSIAKVYVGIGGQSIRTVRNVVSRDLEEETVISEKIVSGIGDENISVPLVDMEVLEVAPQEYKIGNNLQANPVGVVGSHIEGRFLNIVARASLRKNLEHCFRQAKIEIAEQLVSPLVTANAVLTESERRSGCALVDFGADTTTISVYKNNILRFLTVLPLGGNSITRDITTLQIEEEEAERLKKTYGDALYEEEEENEEQPAVCKLEDESRTITVSQLNEIIGARAEEIISNVWNQIQLSGYEDKLLAGLVITGGAINLKNLDEMLRKRSKIDKIRVAKLPRNTVHAYGEILKKDGSQNTLFGLLFEGNQNCCLMETVQPEAVSANTHPGLKIDGQAGKEQTGDMFEDDLELQEQARQAKLKREQEEKAAKAAAKEEERKRKEREREEKEARKKAAGPSWIQRKIDAITKDFFEDDKMN</sequence>
<dbReference type="Pfam" id="PF14450">
    <property type="entry name" value="FtsA"/>
    <property type="match status" value="1"/>
</dbReference>
<feature type="compositionally biased region" description="Basic and acidic residues" evidence="6">
    <location>
        <begin position="432"/>
        <end position="464"/>
    </location>
</feature>
<keyword evidence="4 5" id="KW-0131">Cell cycle</keyword>
<dbReference type="InterPro" id="IPR050696">
    <property type="entry name" value="FtsA/MreB"/>
</dbReference>
<accession>U2DH54</accession>
<evidence type="ECO:0000313" key="8">
    <source>
        <dbReference type="EMBL" id="ERI80787.1"/>
    </source>
</evidence>
<feature type="domain" description="SHS2" evidence="7">
    <location>
        <begin position="7"/>
        <end position="193"/>
    </location>
</feature>
<comment type="subunit">
    <text evidence="5">Self-interacts. Interacts with FtsZ.</text>
</comment>
<dbReference type="InterPro" id="IPR043129">
    <property type="entry name" value="ATPase_NBD"/>
</dbReference>
<dbReference type="SUPFAM" id="SSF53067">
    <property type="entry name" value="Actin-like ATPase domain"/>
    <property type="match status" value="2"/>
</dbReference>
<evidence type="ECO:0000256" key="1">
    <source>
        <dbReference type="ARBA" id="ARBA00022475"/>
    </source>
</evidence>
<keyword evidence="3 5" id="KW-0472">Membrane</keyword>
<evidence type="ECO:0000256" key="5">
    <source>
        <dbReference type="HAMAP-Rule" id="MF_02033"/>
    </source>
</evidence>
<dbReference type="GO" id="GO:0009898">
    <property type="term" value="C:cytoplasmic side of plasma membrane"/>
    <property type="evidence" value="ECO:0007669"/>
    <property type="project" value="UniProtKB-UniRule"/>
</dbReference>
<dbReference type="OrthoDB" id="9768127at2"/>
<evidence type="ECO:0000256" key="3">
    <source>
        <dbReference type="ARBA" id="ARBA00023136"/>
    </source>
</evidence>